<name>A0A8J5L6D9_ZINOF</name>
<dbReference type="EMBL" id="JACMSC010000011">
    <property type="protein sequence ID" value="KAG6502090.1"/>
    <property type="molecule type" value="Genomic_DNA"/>
</dbReference>
<protein>
    <submittedName>
        <fullName evidence="2">Uncharacterized protein</fullName>
    </submittedName>
</protein>
<feature type="region of interest" description="Disordered" evidence="1">
    <location>
        <begin position="13"/>
        <end position="47"/>
    </location>
</feature>
<organism evidence="2 3">
    <name type="scientific">Zingiber officinale</name>
    <name type="common">Ginger</name>
    <name type="synonym">Amomum zingiber</name>
    <dbReference type="NCBI Taxonomy" id="94328"/>
    <lineage>
        <taxon>Eukaryota</taxon>
        <taxon>Viridiplantae</taxon>
        <taxon>Streptophyta</taxon>
        <taxon>Embryophyta</taxon>
        <taxon>Tracheophyta</taxon>
        <taxon>Spermatophyta</taxon>
        <taxon>Magnoliopsida</taxon>
        <taxon>Liliopsida</taxon>
        <taxon>Zingiberales</taxon>
        <taxon>Zingiberaceae</taxon>
        <taxon>Zingiber</taxon>
    </lineage>
</organism>
<comment type="caution">
    <text evidence="2">The sequence shown here is derived from an EMBL/GenBank/DDBJ whole genome shotgun (WGS) entry which is preliminary data.</text>
</comment>
<reference evidence="2 3" key="1">
    <citation type="submission" date="2020-08" db="EMBL/GenBank/DDBJ databases">
        <title>Plant Genome Project.</title>
        <authorList>
            <person name="Zhang R.-G."/>
        </authorList>
    </citation>
    <scope>NUCLEOTIDE SEQUENCE [LARGE SCALE GENOMIC DNA]</scope>
    <source>
        <tissue evidence="2">Rhizome</tissue>
    </source>
</reference>
<evidence type="ECO:0000313" key="3">
    <source>
        <dbReference type="Proteomes" id="UP000734854"/>
    </source>
</evidence>
<dbReference type="AlphaFoldDB" id="A0A8J5L6D9"/>
<gene>
    <name evidence="2" type="ORF">ZIOFF_041979</name>
</gene>
<evidence type="ECO:0000256" key="1">
    <source>
        <dbReference type="SAM" id="MobiDB-lite"/>
    </source>
</evidence>
<evidence type="ECO:0000313" key="2">
    <source>
        <dbReference type="EMBL" id="KAG6502090.1"/>
    </source>
</evidence>
<accession>A0A8J5L6D9</accession>
<keyword evidence="3" id="KW-1185">Reference proteome</keyword>
<proteinExistence type="predicted"/>
<feature type="compositionally biased region" description="Basic residues" evidence="1">
    <location>
        <begin position="13"/>
        <end position="22"/>
    </location>
</feature>
<dbReference type="Proteomes" id="UP000734854">
    <property type="component" value="Unassembled WGS sequence"/>
</dbReference>
<sequence length="89" mass="9840">MKNSPPCKLCHRRQRLQAHPRAVKPPERGGGFSRERSFSSGQDDPGGFAEDGCQLLAIGIGLLRDAARFRSSREIPTRQIAEIYQSSST</sequence>